<evidence type="ECO:0000256" key="6">
    <source>
        <dbReference type="ARBA" id="ARBA00022552"/>
    </source>
</evidence>
<organism evidence="14 15">
    <name type="scientific">Ophiocordyceps sinensis</name>
    <dbReference type="NCBI Taxonomy" id="72228"/>
    <lineage>
        <taxon>Eukaryota</taxon>
        <taxon>Fungi</taxon>
        <taxon>Dikarya</taxon>
        <taxon>Ascomycota</taxon>
        <taxon>Pezizomycotina</taxon>
        <taxon>Sordariomycetes</taxon>
        <taxon>Hypocreomycetidae</taxon>
        <taxon>Hypocreales</taxon>
        <taxon>Ophiocordycipitaceae</taxon>
        <taxon>Ophiocordyceps</taxon>
    </lineage>
</organism>
<feature type="compositionally biased region" description="Basic residues" evidence="12">
    <location>
        <begin position="1"/>
        <end position="10"/>
    </location>
</feature>
<comment type="similarity">
    <text evidence="3">Belongs to the Clp1 family. NOL9/GRC3 subfamily.</text>
</comment>
<dbReference type="InterPro" id="IPR045116">
    <property type="entry name" value="Clp1/Grc3"/>
</dbReference>
<keyword evidence="11" id="KW-0539">Nucleus</keyword>
<dbReference type="PANTHER" id="PTHR12755:SF3">
    <property type="entry name" value="POLYNUCLEOTIDE 5'-HYDROXYL-KINASE NOL9"/>
    <property type="match status" value="1"/>
</dbReference>
<dbReference type="EMBL" id="JAAVMX010000005">
    <property type="protein sequence ID" value="KAF4508577.1"/>
    <property type="molecule type" value="Genomic_DNA"/>
</dbReference>
<dbReference type="AlphaFoldDB" id="A0A8H4V5A5"/>
<evidence type="ECO:0000256" key="12">
    <source>
        <dbReference type="SAM" id="MobiDB-lite"/>
    </source>
</evidence>
<keyword evidence="7" id="KW-0808">Transferase</keyword>
<evidence type="ECO:0000256" key="8">
    <source>
        <dbReference type="ARBA" id="ARBA00022741"/>
    </source>
</evidence>
<evidence type="ECO:0000256" key="7">
    <source>
        <dbReference type="ARBA" id="ARBA00022679"/>
    </source>
</evidence>
<accession>A0A8H4V5A5</accession>
<sequence length="706" mass="76362">MPLSANKRRKIDAPATPQSAVSAISALAARRRLTKSALADAPAPAESGPLPGSSNPFSLLQPKREPVKPAQRAGSNQGSSTDPETATSRPVTYSSFALSKHNHHVNGQGVLKLKLEAVERFLLVGSFGIRVSSGEVTVAGASLLPSDRIHWVHAPHCHAVPVLRTAENTRLELHNDPEADNLRRLGSLSPLFQRLWNSTATGDAENTRATRPSTFQLLGDSGDVPKGSVVRELVCPPKWNRKLASLVESASGREPLSFLICGPKSAGKSTFSKLLTNRLLTATNAEPDGSARPVVTGVAVLDLDPGQPEYAPPGTVSLVHVTMANLGVPFTHPGLDDEASQVVRCHSLASVNPASTTDLHLECALDLYDYYRHKLGNCPLIINTPGWILSLGLELLVDIIAKVRPGQVIYMSEEGPAETVEALRSATKNVFTSLPSQPSEFKSRTAAHFREMQTMSYFHSSTTCGSEDSRRLSWVPHALSSVRPLLVRYSGPCCGLLGILRYDSQLPPELMGEAINGMVLAIVEIEERQAFRDGFQEVMTGPVDCEGGSPLVSRTPEGIPFIPNPDDLTLDPRHSRTIGLALVRGIDTANKSLQVLTPTPLEKIGEARSRGSSIVLVHGKFDAPFWSYTEHLYEHSVQDEEQNDELEVTDEDTDDEASVDEPAYALDGGDDTAIPWVEVLKGNQKRPTGSKVWRVRRDLGRNVGGV</sequence>
<dbReference type="Gene3D" id="3.40.50.300">
    <property type="entry name" value="P-loop containing nucleotide triphosphate hydrolases"/>
    <property type="match status" value="1"/>
</dbReference>
<dbReference type="Proteomes" id="UP000557566">
    <property type="component" value="Unassembled WGS sequence"/>
</dbReference>
<dbReference type="Pfam" id="PF16575">
    <property type="entry name" value="CLP1_P"/>
    <property type="match status" value="1"/>
</dbReference>
<name>A0A8H4V5A5_9HYPO</name>
<keyword evidence="6" id="KW-0698">rRNA processing</keyword>
<proteinExistence type="inferred from homology"/>
<evidence type="ECO:0000259" key="13">
    <source>
        <dbReference type="Pfam" id="PF16575"/>
    </source>
</evidence>
<evidence type="ECO:0000313" key="15">
    <source>
        <dbReference type="Proteomes" id="UP000557566"/>
    </source>
</evidence>
<dbReference type="GO" id="GO:0000448">
    <property type="term" value="P:cleavage in ITS2 between 5.8S rRNA and LSU-rRNA of tricistronic rRNA transcript (SSU-rRNA, 5.8S rRNA, LSU-rRNA)"/>
    <property type="evidence" value="ECO:0007669"/>
    <property type="project" value="TreeGrafter"/>
</dbReference>
<keyword evidence="15" id="KW-1185">Reference proteome</keyword>
<comment type="subcellular location">
    <subcellularLocation>
        <location evidence="2">Nucleus</location>
        <location evidence="2">Nucleolus</location>
    </subcellularLocation>
</comment>
<dbReference type="InterPro" id="IPR027417">
    <property type="entry name" value="P-loop_NTPase"/>
</dbReference>
<dbReference type="GO" id="GO:0005524">
    <property type="term" value="F:ATP binding"/>
    <property type="evidence" value="ECO:0007669"/>
    <property type="project" value="UniProtKB-KW"/>
</dbReference>
<dbReference type="PANTHER" id="PTHR12755">
    <property type="entry name" value="CLEAVAGE/POLYADENYLATION FACTOR IA SUBUNIT CLP1P"/>
    <property type="match status" value="1"/>
</dbReference>
<evidence type="ECO:0000256" key="11">
    <source>
        <dbReference type="ARBA" id="ARBA00023242"/>
    </source>
</evidence>
<gene>
    <name evidence="14" type="ORF">G6O67_004936</name>
</gene>
<feature type="compositionally biased region" description="Acidic residues" evidence="12">
    <location>
        <begin position="639"/>
        <end position="659"/>
    </location>
</feature>
<dbReference type="GO" id="GO:0005730">
    <property type="term" value="C:nucleolus"/>
    <property type="evidence" value="ECO:0007669"/>
    <property type="project" value="UniProtKB-SubCell"/>
</dbReference>
<feature type="domain" description="Clp1 P-loop" evidence="13">
    <location>
        <begin position="262"/>
        <end position="460"/>
    </location>
</feature>
<feature type="region of interest" description="Disordered" evidence="12">
    <location>
        <begin position="35"/>
        <end position="89"/>
    </location>
</feature>
<feature type="region of interest" description="Disordered" evidence="12">
    <location>
        <begin position="1"/>
        <end position="20"/>
    </location>
</feature>
<evidence type="ECO:0000256" key="10">
    <source>
        <dbReference type="ARBA" id="ARBA00022840"/>
    </source>
</evidence>
<feature type="compositionally biased region" description="Polar residues" evidence="12">
    <location>
        <begin position="73"/>
        <end position="89"/>
    </location>
</feature>
<keyword evidence="10" id="KW-0067">ATP-binding</keyword>
<keyword evidence="8" id="KW-0547">Nucleotide-binding</keyword>
<evidence type="ECO:0000256" key="1">
    <source>
        <dbReference type="ARBA" id="ARBA00003798"/>
    </source>
</evidence>
<dbReference type="OrthoDB" id="4054781at2759"/>
<evidence type="ECO:0000256" key="4">
    <source>
        <dbReference type="ARBA" id="ARBA00018706"/>
    </source>
</evidence>
<comment type="function">
    <text evidence="1">Polynucleotide 5'-kinase involved in rRNA processing.</text>
</comment>
<evidence type="ECO:0000256" key="5">
    <source>
        <dbReference type="ARBA" id="ARBA00019824"/>
    </source>
</evidence>
<evidence type="ECO:0000256" key="2">
    <source>
        <dbReference type="ARBA" id="ARBA00004604"/>
    </source>
</evidence>
<protein>
    <recommendedName>
        <fullName evidence="5">Polynucleotide 5'-hydroxyl-kinase GRC3</fullName>
    </recommendedName>
    <alternativeName>
        <fullName evidence="4">Polynucleotide 5'-hydroxyl-kinase grc3</fullName>
    </alternativeName>
</protein>
<evidence type="ECO:0000313" key="14">
    <source>
        <dbReference type="EMBL" id="KAF4508577.1"/>
    </source>
</evidence>
<dbReference type="FunFam" id="3.40.50.300:FF:001156">
    <property type="entry name" value="Polynucleotide 5-hydroxyl-kinase grc3"/>
    <property type="match status" value="1"/>
</dbReference>
<dbReference type="GO" id="GO:0051731">
    <property type="term" value="F:polynucleotide 5'-hydroxyl-kinase activity"/>
    <property type="evidence" value="ECO:0007669"/>
    <property type="project" value="InterPro"/>
</dbReference>
<keyword evidence="9" id="KW-0418">Kinase</keyword>
<evidence type="ECO:0000256" key="9">
    <source>
        <dbReference type="ARBA" id="ARBA00022777"/>
    </source>
</evidence>
<comment type="caution">
    <text evidence="14">The sequence shown here is derived from an EMBL/GenBank/DDBJ whole genome shotgun (WGS) entry which is preliminary data.</text>
</comment>
<dbReference type="InterPro" id="IPR032319">
    <property type="entry name" value="CLP1_P"/>
</dbReference>
<reference evidence="14 15" key="1">
    <citation type="journal article" date="2020" name="Genome Biol. Evol.">
        <title>A new high-quality draft genome assembly of the Chinese cordyceps Ophiocordyceps sinensis.</title>
        <authorList>
            <person name="Shu R."/>
            <person name="Zhang J."/>
            <person name="Meng Q."/>
            <person name="Zhang H."/>
            <person name="Zhou G."/>
            <person name="Li M."/>
            <person name="Wu P."/>
            <person name="Zhao Y."/>
            <person name="Chen C."/>
            <person name="Qin Q."/>
        </authorList>
    </citation>
    <scope>NUCLEOTIDE SEQUENCE [LARGE SCALE GENOMIC DNA]</scope>
    <source>
        <strain evidence="14 15">IOZ07</strain>
    </source>
</reference>
<feature type="region of interest" description="Disordered" evidence="12">
    <location>
        <begin position="636"/>
        <end position="665"/>
    </location>
</feature>
<evidence type="ECO:0000256" key="3">
    <source>
        <dbReference type="ARBA" id="ARBA00011003"/>
    </source>
</evidence>